<reference evidence="6" key="1">
    <citation type="submission" date="2025-08" db="UniProtKB">
        <authorList>
            <consortium name="Ensembl"/>
        </authorList>
    </citation>
    <scope>IDENTIFICATION</scope>
</reference>
<dbReference type="AlphaFoldDB" id="A0A3B4BG65"/>
<dbReference type="InterPro" id="IPR028082">
    <property type="entry name" value="Peripla_BP_I"/>
</dbReference>
<feature type="domain" description="Receptor ligand binding region" evidence="5">
    <location>
        <begin position="13"/>
        <end position="300"/>
    </location>
</feature>
<dbReference type="GO" id="GO:0016020">
    <property type="term" value="C:membrane"/>
    <property type="evidence" value="ECO:0007669"/>
    <property type="project" value="UniProtKB-SubCell"/>
</dbReference>
<comment type="subcellular location">
    <subcellularLocation>
        <location evidence="1">Membrane</location>
    </subcellularLocation>
</comment>
<dbReference type="InterPro" id="IPR001828">
    <property type="entry name" value="ANF_lig-bd_rcpt"/>
</dbReference>
<evidence type="ECO:0000256" key="2">
    <source>
        <dbReference type="ARBA" id="ARBA00022692"/>
    </source>
</evidence>
<keyword evidence="2" id="KW-0812">Transmembrane</keyword>
<keyword evidence="7" id="KW-1185">Reference proteome</keyword>
<keyword evidence="4" id="KW-0472">Membrane</keyword>
<evidence type="ECO:0000256" key="3">
    <source>
        <dbReference type="ARBA" id="ARBA00022989"/>
    </source>
</evidence>
<evidence type="ECO:0000256" key="1">
    <source>
        <dbReference type="ARBA" id="ARBA00004370"/>
    </source>
</evidence>
<dbReference type="Gene3D" id="3.40.50.2300">
    <property type="match status" value="2"/>
</dbReference>
<proteinExistence type="predicted"/>
<evidence type="ECO:0000256" key="4">
    <source>
        <dbReference type="ARBA" id="ARBA00023136"/>
    </source>
</evidence>
<name>A0A3B4BG65_9GOBI</name>
<dbReference type="SUPFAM" id="SSF53822">
    <property type="entry name" value="Periplasmic binding protein-like I"/>
    <property type="match status" value="1"/>
</dbReference>
<protein>
    <recommendedName>
        <fullName evidence="5">Receptor ligand binding region domain-containing protein</fullName>
    </recommendedName>
</protein>
<dbReference type="STRING" id="409849.ENSPMGP00000028848"/>
<dbReference type="FunFam" id="3.40.50.2300:FF:000004">
    <property type="entry name" value="Glutamate receptor, ionotropic, AMPA 2"/>
    <property type="match status" value="1"/>
</dbReference>
<evidence type="ECO:0000313" key="7">
    <source>
        <dbReference type="Proteomes" id="UP000261520"/>
    </source>
</evidence>
<keyword evidence="3" id="KW-1133">Transmembrane helix</keyword>
<dbReference type="Pfam" id="PF01094">
    <property type="entry name" value="ANF_receptor"/>
    <property type="match status" value="1"/>
</dbReference>
<reference evidence="6" key="2">
    <citation type="submission" date="2025-09" db="UniProtKB">
        <authorList>
            <consortium name="Ensembl"/>
        </authorList>
    </citation>
    <scope>IDENTIFICATION</scope>
</reference>
<evidence type="ECO:0000259" key="5">
    <source>
        <dbReference type="Pfam" id="PF01094"/>
    </source>
</evidence>
<dbReference type="Proteomes" id="UP000261520">
    <property type="component" value="Unplaced"/>
</dbReference>
<dbReference type="Ensembl" id="ENSPMGT00000030712.1">
    <property type="protein sequence ID" value="ENSPMGP00000028848.1"/>
    <property type="gene ID" value="ENSPMGG00000023226.1"/>
</dbReference>
<evidence type="ECO:0000313" key="6">
    <source>
        <dbReference type="Ensembl" id="ENSPMGP00000028848.1"/>
    </source>
</evidence>
<sequence>LKLHCATFCRGNSLQFSKGVYAILGVYDRRTVNMLMSFCGSLHVCFITPSFPVQSNNQFLLQLRPPLQEPLMALVRHFDWNRFVYMYSPDTGVAVLQRILDTAAELSWQVTSVNVETLTETAFLKLLAHLDFKKEFQIIIDCERTYTHDTNKEVTNEEVTNEELNVFLLQGFMDLNITEFQKLAPNVTGFQLVNHSDPNVECPPRPCLTRMPSLQYTGALTYDAVGVMAAAFQYLRKQRIDISRRGNAGECLANPPSPWGQGIDIQRALQQVQMEGLSGHIQFDERGHRTNYSLSVMELSHVGPRKIGYWDAQKGYVNTANYRSVVDDYFYGLPNRTYVVTTILVRHVPMFTRVYPCLPVFTRVLLRCAHRANQQLRLKKQQV</sequence>
<organism evidence="6 7">
    <name type="scientific">Periophthalmus magnuspinnatus</name>
    <dbReference type="NCBI Taxonomy" id="409849"/>
    <lineage>
        <taxon>Eukaryota</taxon>
        <taxon>Metazoa</taxon>
        <taxon>Chordata</taxon>
        <taxon>Craniata</taxon>
        <taxon>Vertebrata</taxon>
        <taxon>Euteleostomi</taxon>
        <taxon>Actinopterygii</taxon>
        <taxon>Neopterygii</taxon>
        <taxon>Teleostei</taxon>
        <taxon>Neoteleostei</taxon>
        <taxon>Acanthomorphata</taxon>
        <taxon>Gobiaria</taxon>
        <taxon>Gobiiformes</taxon>
        <taxon>Gobioidei</taxon>
        <taxon>Gobiidae</taxon>
        <taxon>Oxudercinae</taxon>
        <taxon>Periophthalmus</taxon>
    </lineage>
</organism>
<accession>A0A3B4BG65</accession>